<dbReference type="Pfam" id="PF06965">
    <property type="entry name" value="Na_H_antiport_1"/>
    <property type="match status" value="1"/>
</dbReference>
<feature type="transmembrane region" description="Helical" evidence="6">
    <location>
        <begin position="416"/>
        <end position="436"/>
    </location>
</feature>
<dbReference type="SUPFAM" id="SSF52833">
    <property type="entry name" value="Thioredoxin-like"/>
    <property type="match status" value="1"/>
</dbReference>
<feature type="transmembrane region" description="Helical" evidence="6">
    <location>
        <begin position="30"/>
        <end position="52"/>
    </location>
</feature>
<evidence type="ECO:0000256" key="2">
    <source>
        <dbReference type="ARBA" id="ARBA00022475"/>
    </source>
</evidence>
<evidence type="ECO:0000256" key="3">
    <source>
        <dbReference type="ARBA" id="ARBA00022692"/>
    </source>
</evidence>
<comment type="subcellular location">
    <subcellularLocation>
        <location evidence="1">Cell inner membrane</location>
        <topology evidence="1">Multi-pass membrane protein</topology>
    </subcellularLocation>
</comment>
<evidence type="ECO:0000256" key="4">
    <source>
        <dbReference type="ARBA" id="ARBA00022989"/>
    </source>
</evidence>
<dbReference type="Gene3D" id="3.40.30.10">
    <property type="entry name" value="Glutaredoxin"/>
    <property type="match status" value="1"/>
</dbReference>
<keyword evidence="3 6" id="KW-0812">Transmembrane</keyword>
<dbReference type="PROSITE" id="PS51352">
    <property type="entry name" value="THIOREDOXIN_2"/>
    <property type="match status" value="1"/>
</dbReference>
<feature type="transmembrane region" description="Helical" evidence="6">
    <location>
        <begin position="311"/>
        <end position="329"/>
    </location>
</feature>
<feature type="transmembrane region" description="Helical" evidence="6">
    <location>
        <begin position="341"/>
        <end position="365"/>
    </location>
</feature>
<dbReference type="AlphaFoldDB" id="A0A6J7HHV7"/>
<dbReference type="Gene3D" id="1.20.1530.10">
    <property type="entry name" value="Na+/H+ antiporter like domain"/>
    <property type="match status" value="1"/>
</dbReference>
<feature type="transmembrane region" description="Helical" evidence="6">
    <location>
        <begin position="84"/>
        <end position="102"/>
    </location>
</feature>
<feature type="transmembrane region" description="Helical" evidence="6">
    <location>
        <begin position="149"/>
        <end position="168"/>
    </location>
</feature>
<feature type="transmembrane region" description="Helical" evidence="6">
    <location>
        <begin position="377"/>
        <end position="404"/>
    </location>
</feature>
<dbReference type="InterPro" id="IPR004670">
    <property type="entry name" value="NhaA"/>
</dbReference>
<feature type="transmembrane region" description="Helical" evidence="6">
    <location>
        <begin position="175"/>
        <end position="196"/>
    </location>
</feature>
<dbReference type="InterPro" id="IPR012336">
    <property type="entry name" value="Thioredoxin-like_fold"/>
</dbReference>
<feature type="transmembrane region" description="Helical" evidence="6">
    <location>
        <begin position="114"/>
        <end position="137"/>
    </location>
</feature>
<dbReference type="GO" id="GO:0015385">
    <property type="term" value="F:sodium:proton antiporter activity"/>
    <property type="evidence" value="ECO:0007669"/>
    <property type="project" value="TreeGrafter"/>
</dbReference>
<proteinExistence type="inferred from homology"/>
<dbReference type="NCBIfam" id="TIGR00773">
    <property type="entry name" value="NhaA"/>
    <property type="match status" value="1"/>
</dbReference>
<dbReference type="EMBL" id="CAFBMK010000096">
    <property type="protein sequence ID" value="CAB4919132.1"/>
    <property type="molecule type" value="Genomic_DNA"/>
</dbReference>
<sequence>MRLDPRPSADPTPPQRTAWARNLAAPVRGFLQAETGGAVVLVLAAVVALLWANSPWPDSYEDVWHTDLSIALGDHVLHADLREWVNQGLMALFFLVVGLEAKRELDQGELRERARLTIPVMAAVGGMAVTVGIYLAFNAGGEGADGWGAAMSTDTALALGALAIVTPAAAVRVRVFLLTMVVVDDLVALAVIGIFYSEDVSLTALGIAVGLFVVLLLLRFVRRGRAPLAVGVGLGMWLAMFQSGVDPVISGLAIGLVTTAYPPNRDDLERATELTRSFREQPTPELATAAQRSLAGAISPNERLQHSLHPWTTYVIVPLFALANAGIAIDGDVLSAAATSSVTLGIFVGYVVGKPIGIVGASWLASRKVLGGTRPAITWPILTGAGAAAGVGFTLSLLIATLAFEGQDELLDQAKIGILASAVVSPFTAWAAFAATRRLPDAMRARQLGNVAETLVDLADDVDPERDHVRGDPDAIVTVVEYADFECPFCGRAEPTIRELMVNAGADHLRYVFRHLPLADVHPHAQLAAEASEAAAAQGRFWEMHDRLYEHQEELTAKELIGHARALGLDVDRFTDDLRERRHRTRIERDVESADESGVSGTPSFFINGRRHHGVYDIDALRAAVRSAKMRATVRQRAAGD</sequence>
<keyword evidence="4 6" id="KW-1133">Transmembrane helix</keyword>
<name>A0A6J7HHV7_9ZZZZ</name>
<dbReference type="Pfam" id="PF13462">
    <property type="entry name" value="Thioredoxin_4"/>
    <property type="match status" value="1"/>
</dbReference>
<gene>
    <name evidence="8" type="ORF">UFOPK3564_01731</name>
</gene>
<dbReference type="InterPro" id="IPR036249">
    <property type="entry name" value="Thioredoxin-like_sf"/>
</dbReference>
<feature type="transmembrane region" description="Helical" evidence="6">
    <location>
        <begin position="202"/>
        <end position="221"/>
    </location>
</feature>
<feature type="domain" description="Thioredoxin" evidence="7">
    <location>
        <begin position="433"/>
        <end position="630"/>
    </location>
</feature>
<dbReference type="InterPro" id="IPR023171">
    <property type="entry name" value="Na/H_antiporter_dom_sf"/>
</dbReference>
<evidence type="ECO:0000256" key="6">
    <source>
        <dbReference type="SAM" id="Phobius"/>
    </source>
</evidence>
<keyword evidence="5 6" id="KW-0472">Membrane</keyword>
<protein>
    <submittedName>
        <fullName evidence="8">Unannotated protein</fullName>
    </submittedName>
</protein>
<evidence type="ECO:0000313" key="8">
    <source>
        <dbReference type="EMBL" id="CAB4919132.1"/>
    </source>
</evidence>
<keyword evidence="2" id="KW-1003">Cell membrane</keyword>
<dbReference type="PANTHER" id="PTHR30341:SF0">
    <property type="entry name" value="NA(+)_H(+) ANTIPORTER NHAA"/>
    <property type="match status" value="1"/>
</dbReference>
<dbReference type="GO" id="GO:0006885">
    <property type="term" value="P:regulation of pH"/>
    <property type="evidence" value="ECO:0007669"/>
    <property type="project" value="InterPro"/>
</dbReference>
<evidence type="ECO:0000259" key="7">
    <source>
        <dbReference type="PROSITE" id="PS51352"/>
    </source>
</evidence>
<dbReference type="InterPro" id="IPR013766">
    <property type="entry name" value="Thioredoxin_domain"/>
</dbReference>
<organism evidence="8">
    <name type="scientific">freshwater metagenome</name>
    <dbReference type="NCBI Taxonomy" id="449393"/>
    <lineage>
        <taxon>unclassified sequences</taxon>
        <taxon>metagenomes</taxon>
        <taxon>ecological metagenomes</taxon>
    </lineage>
</organism>
<dbReference type="GO" id="GO:0005886">
    <property type="term" value="C:plasma membrane"/>
    <property type="evidence" value="ECO:0007669"/>
    <property type="project" value="UniProtKB-SubCell"/>
</dbReference>
<evidence type="ECO:0000256" key="5">
    <source>
        <dbReference type="ARBA" id="ARBA00023136"/>
    </source>
</evidence>
<dbReference type="HAMAP" id="MF_01844">
    <property type="entry name" value="NhaA"/>
    <property type="match status" value="1"/>
</dbReference>
<evidence type="ECO:0000256" key="1">
    <source>
        <dbReference type="ARBA" id="ARBA00004429"/>
    </source>
</evidence>
<dbReference type="PANTHER" id="PTHR30341">
    <property type="entry name" value="SODIUM ION/PROTON ANTIPORTER NHAA-RELATED"/>
    <property type="match status" value="1"/>
</dbReference>
<accession>A0A6J7HHV7</accession>
<reference evidence="8" key="1">
    <citation type="submission" date="2020-05" db="EMBL/GenBank/DDBJ databases">
        <authorList>
            <person name="Chiriac C."/>
            <person name="Salcher M."/>
            <person name="Ghai R."/>
            <person name="Kavagutti S V."/>
        </authorList>
    </citation>
    <scope>NUCLEOTIDE SEQUENCE</scope>
</reference>